<dbReference type="RefSeq" id="WP_119814978.1">
    <property type="nucleotide sequence ID" value="NZ_CP025066.1"/>
</dbReference>
<dbReference type="GeneID" id="37876990"/>
<dbReference type="AlphaFoldDB" id="A0A343TGS8"/>
<organism evidence="1 2">
    <name type="scientific">Halalkaliarchaeum desulfuricum</name>
    <dbReference type="NCBI Taxonomy" id="2055893"/>
    <lineage>
        <taxon>Archaea</taxon>
        <taxon>Methanobacteriati</taxon>
        <taxon>Methanobacteriota</taxon>
        <taxon>Stenosarchaea group</taxon>
        <taxon>Halobacteria</taxon>
        <taxon>Halobacteriales</taxon>
        <taxon>Haloferacaceae</taxon>
        <taxon>Halalkaliarchaeum</taxon>
    </lineage>
</organism>
<evidence type="ECO:0000313" key="2">
    <source>
        <dbReference type="Proteomes" id="UP000263012"/>
    </source>
</evidence>
<name>A0A343TGS8_9EURY</name>
<dbReference type="EMBL" id="CP025066">
    <property type="protein sequence ID" value="AUX08300.1"/>
    <property type="molecule type" value="Genomic_DNA"/>
</dbReference>
<accession>A0A343TGS8</accession>
<reference evidence="2" key="1">
    <citation type="submission" date="2017-11" db="EMBL/GenBank/DDBJ databases">
        <title>Phenotypic and genomic properties of facultatively anaerobic sulfur-reducing natronoarchaea from hypersaline soda lakes.</title>
        <authorList>
            <person name="Sorokin D.Y."/>
            <person name="Kublanov I.V."/>
            <person name="Roman P."/>
            <person name="Sinninghe Damste J.S."/>
            <person name="Golyshin P.N."/>
            <person name="Rojo D."/>
            <person name="Ciordia S."/>
            <person name="Mena M.D.C."/>
            <person name="Ferrer M."/>
            <person name="Messina E."/>
            <person name="Smedile F."/>
            <person name="La Spada G."/>
            <person name="La Cono V."/>
            <person name="Yakimov M.M."/>
        </authorList>
    </citation>
    <scope>NUCLEOTIDE SEQUENCE [LARGE SCALE GENOMIC DNA]</scope>
    <source>
        <strain evidence="2">AArc-Sl</strain>
    </source>
</reference>
<protein>
    <submittedName>
        <fullName evidence="1">Uncharacterized protein</fullName>
    </submittedName>
</protein>
<keyword evidence="2" id="KW-1185">Reference proteome</keyword>
<sequence>MGERPPFDKAKTYGITKPQARILFRVAAWFNGVSYTVHGQLRSIASGYEPTLRELCGENWEPDWSDEHQQLTERGFFKSAKRGENVYLAGRRCAWLPSQTCMEVIEHIFSNQDQIYPPWVLDEHTRPPTFRDGNELMEHRKGTLAAAYLFGNLERVSSVEIYPRVNLPQRPDLRLWSHGEQLARVEVLTDHRKTESWRNKFEQWRVKEAGPTVWLFENRQHMVRFWNHLIDHGIITLDGGRFGGRASNWSPRRVNDRLQRSRKGAPNYSSHDAVWTIPGVVEGDRVDAFRLFKRANIILQS</sequence>
<dbReference type="OrthoDB" id="314970at2157"/>
<dbReference type="KEGG" id="hdf:AArcSl_0650"/>
<proteinExistence type="predicted"/>
<dbReference type="Proteomes" id="UP000263012">
    <property type="component" value="Chromosome"/>
</dbReference>
<gene>
    <name evidence="1" type="ORF">AArcSl_0650</name>
</gene>
<evidence type="ECO:0000313" key="1">
    <source>
        <dbReference type="EMBL" id="AUX08300.1"/>
    </source>
</evidence>